<dbReference type="Proteomes" id="UP000437131">
    <property type="component" value="Unassembled WGS sequence"/>
</dbReference>
<gene>
    <name evidence="1" type="ORF">GGC33_04780</name>
</gene>
<organism evidence="1 2">
    <name type="scientific">Cyanobacterium aponinum 0216</name>
    <dbReference type="NCBI Taxonomy" id="2676140"/>
    <lineage>
        <taxon>Bacteria</taxon>
        <taxon>Bacillati</taxon>
        <taxon>Cyanobacteriota</taxon>
        <taxon>Cyanophyceae</taxon>
        <taxon>Oscillatoriophycideae</taxon>
        <taxon>Chroococcales</taxon>
        <taxon>Geminocystaceae</taxon>
        <taxon>Cyanobacterium</taxon>
    </lineage>
</organism>
<evidence type="ECO:0000313" key="2">
    <source>
        <dbReference type="Proteomes" id="UP000437131"/>
    </source>
</evidence>
<name>A0A844GNR2_9CHRO</name>
<reference evidence="1 2" key="1">
    <citation type="submission" date="2019-11" db="EMBL/GenBank/DDBJ databases">
        <title>Isolation of a new High Light Tolerant Cyanobacteria.</title>
        <authorList>
            <person name="Dobson Z."/>
            <person name="Vaughn N."/>
            <person name="Vaughn M."/>
            <person name="Fromme P."/>
            <person name="Mazor Y."/>
        </authorList>
    </citation>
    <scope>NUCLEOTIDE SEQUENCE [LARGE SCALE GENOMIC DNA]</scope>
    <source>
        <strain evidence="1 2">0216</strain>
    </source>
</reference>
<dbReference type="EMBL" id="WMIA01000004">
    <property type="protein sequence ID" value="MTF38234.1"/>
    <property type="molecule type" value="Genomic_DNA"/>
</dbReference>
<accession>A0A844GNR2</accession>
<dbReference type="InterPro" id="IPR027417">
    <property type="entry name" value="P-loop_NTPase"/>
</dbReference>
<dbReference type="AlphaFoldDB" id="A0A844GNR2"/>
<sequence length="474" mass="55160">MNLPLEIINQITEKPISFINTRNQLNLPHYQGNFPFRVKQKEAIELGLSNFPLVIIVGNPASGKTEIAKAILDTAIKNHNSTLIISLHQSSLNQYQNLSLKPLQINQEIEYYETVKNWLKSKIQNPEINFTPPYLLPDTLFDNLEINIQKLSELITETNQEKLRKRIKQKFPQISDSRCMLLMAKIKKFSHLLIQREYLKQNYQNLADNDLEELTQLTINTVNFPHTCLISDIDLMPDKIFDIVIIENSHLLTQNVIERIAKNSQKLILLGELDTDRDNFLKRLFYDLSPAYRLEIKENHRLTIDLARKIFPLFYNDYPYTPVSHSLNIPRKTGNLPVLVEKNCLIWHDIVNFQQMIIVLKQYLLENKDYQILTFSQKTSTLIQQLLDSNLNNQIIKSISNWYGEETENLLIVVDKNNQDNPTLTELKLALTRAKYSITILGDKTYYENLNLNILLQDNTITIKRDLALKSATI</sequence>
<evidence type="ECO:0000313" key="1">
    <source>
        <dbReference type="EMBL" id="MTF38234.1"/>
    </source>
</evidence>
<dbReference type="RefSeq" id="WP_155083139.1">
    <property type="nucleotide sequence ID" value="NZ_WMIA01000004.1"/>
</dbReference>
<dbReference type="SUPFAM" id="SSF52540">
    <property type="entry name" value="P-loop containing nucleoside triphosphate hydrolases"/>
    <property type="match status" value="1"/>
</dbReference>
<proteinExistence type="predicted"/>
<dbReference type="Gene3D" id="3.40.50.300">
    <property type="entry name" value="P-loop containing nucleotide triphosphate hydrolases"/>
    <property type="match status" value="1"/>
</dbReference>
<protein>
    <submittedName>
        <fullName evidence="1">Uncharacterized protein</fullName>
    </submittedName>
</protein>
<comment type="caution">
    <text evidence="1">The sequence shown here is derived from an EMBL/GenBank/DDBJ whole genome shotgun (WGS) entry which is preliminary data.</text>
</comment>